<dbReference type="EMBL" id="CP007536">
    <property type="protein sequence ID" value="AIC14736.1"/>
    <property type="molecule type" value="Genomic_DNA"/>
</dbReference>
<protein>
    <submittedName>
        <fullName evidence="2">Uncharacterized protein</fullName>
    </submittedName>
</protein>
<keyword evidence="1" id="KW-0472">Membrane</keyword>
<gene>
    <name evidence="2" type="ORF">NVIE_005370</name>
</gene>
<evidence type="ECO:0000313" key="2">
    <source>
        <dbReference type="EMBL" id="AIC14736.1"/>
    </source>
</evidence>
<organism evidence="2 3">
    <name type="scientific">Nitrososphaera viennensis EN76</name>
    <dbReference type="NCBI Taxonomy" id="926571"/>
    <lineage>
        <taxon>Archaea</taxon>
        <taxon>Nitrososphaerota</taxon>
        <taxon>Nitrososphaeria</taxon>
        <taxon>Nitrososphaerales</taxon>
        <taxon>Nitrososphaeraceae</taxon>
        <taxon>Nitrososphaera</taxon>
    </lineage>
</organism>
<dbReference type="KEGG" id="nvn:NVIE_005370"/>
<dbReference type="Proteomes" id="UP000027093">
    <property type="component" value="Chromosome"/>
</dbReference>
<dbReference type="RefSeq" id="WP_227717449.1">
    <property type="nucleotide sequence ID" value="NZ_CP007536.1"/>
</dbReference>
<keyword evidence="1" id="KW-0812">Transmembrane</keyword>
<keyword evidence="3" id="KW-1185">Reference proteome</keyword>
<feature type="transmembrane region" description="Helical" evidence="1">
    <location>
        <begin position="86"/>
        <end position="109"/>
    </location>
</feature>
<dbReference type="HOGENOM" id="CLU_1682757_0_0_2"/>
<accession>A0A060HMD5</accession>
<dbReference type="AlphaFoldDB" id="A0A060HMD5"/>
<evidence type="ECO:0000313" key="3">
    <source>
        <dbReference type="Proteomes" id="UP000027093"/>
    </source>
</evidence>
<keyword evidence="1" id="KW-1133">Transmembrane helix</keyword>
<proteinExistence type="predicted"/>
<name>A0A060HMD5_9ARCH</name>
<dbReference type="GeneID" id="74945801"/>
<evidence type="ECO:0000256" key="1">
    <source>
        <dbReference type="SAM" id="Phobius"/>
    </source>
</evidence>
<reference evidence="2 3" key="1">
    <citation type="journal article" date="2014" name="Int. J. Syst. Evol. Microbiol.">
        <title>Nitrososphaera viennensis gen. nov., sp. nov., an aerobic and mesophilic, ammonia-oxidizing archaeon from soil and a member of the archaeal phylum Thaumarchaeota.</title>
        <authorList>
            <person name="Stieglmeier M."/>
            <person name="Klingl A."/>
            <person name="Alves R.J."/>
            <person name="Rittmann S.K."/>
            <person name="Melcher M."/>
            <person name="Leisch N."/>
            <person name="Schleper C."/>
        </authorList>
    </citation>
    <scope>NUCLEOTIDE SEQUENCE [LARGE SCALE GENOMIC DNA]</scope>
    <source>
        <strain evidence="2">EN76</strain>
    </source>
</reference>
<sequence>MNSLSIVFSSSKAHVALAAAVAAGFWVLMAHFDQLLFFSPILAFDVPPSGWPGFALSTMTAGMLGVVVSMNVYIFRTSTVRIGTSFFSGSALGVLSSACAGCTSAGFFMATTFGVAGAAATSIFVQYQLPLRIVSLGLLAWALYSAHKRVTQSCALKPNNNNNNNNNMEERQ</sequence>
<feature type="transmembrane region" description="Helical" evidence="1">
    <location>
        <begin position="53"/>
        <end position="74"/>
    </location>
</feature>
<feature type="transmembrane region" description="Helical" evidence="1">
    <location>
        <begin position="129"/>
        <end position="147"/>
    </location>
</feature>